<keyword evidence="7" id="KW-1185">Reference proteome</keyword>
<comment type="cofactor">
    <cofactor evidence="4">
        <name>a divalent metal cation</name>
        <dbReference type="ChEBI" id="CHEBI:60240"/>
    </cofactor>
</comment>
<evidence type="ECO:0000313" key="6">
    <source>
        <dbReference type="EMBL" id="PNF77335.1"/>
    </source>
</evidence>
<dbReference type="NCBIfam" id="TIGR00040">
    <property type="entry name" value="yfcE"/>
    <property type="match status" value="1"/>
</dbReference>
<dbReference type="InterPro" id="IPR024654">
    <property type="entry name" value="Calcineurin-like_PHP_lpxH"/>
</dbReference>
<evidence type="ECO:0000256" key="1">
    <source>
        <dbReference type="ARBA" id="ARBA00008950"/>
    </source>
</evidence>
<dbReference type="GO" id="GO:0046872">
    <property type="term" value="F:metal ion binding"/>
    <property type="evidence" value="ECO:0007669"/>
    <property type="project" value="UniProtKB-KW"/>
</dbReference>
<gene>
    <name evidence="6" type="ORF">CXK95_06505</name>
</gene>
<evidence type="ECO:0000256" key="2">
    <source>
        <dbReference type="ARBA" id="ARBA00022723"/>
    </source>
</evidence>
<dbReference type="AlphaFoldDB" id="A0A8E2U1X6"/>
<feature type="domain" description="Calcineurin-like phosphoesterase" evidence="5">
    <location>
        <begin position="1"/>
        <end position="139"/>
    </location>
</feature>
<keyword evidence="3" id="KW-0378">Hydrolase</keyword>
<evidence type="ECO:0000313" key="7">
    <source>
        <dbReference type="Proteomes" id="UP000235881"/>
    </source>
</evidence>
<dbReference type="Gene3D" id="3.60.21.10">
    <property type="match status" value="1"/>
</dbReference>
<dbReference type="InterPro" id="IPR029052">
    <property type="entry name" value="Metallo-depent_PP-like"/>
</dbReference>
<dbReference type="EC" id="3.1.4.-" evidence="4"/>
<evidence type="ECO:0000256" key="4">
    <source>
        <dbReference type="RuleBase" id="RU362039"/>
    </source>
</evidence>
<dbReference type="RefSeq" id="WP_102828024.1">
    <property type="nucleotide sequence ID" value="NZ_CP065721.1"/>
</dbReference>
<organism evidence="6 7">
    <name type="scientific">Stutzerimonas degradans</name>
    <dbReference type="NCBI Taxonomy" id="2968968"/>
    <lineage>
        <taxon>Bacteria</taxon>
        <taxon>Pseudomonadati</taxon>
        <taxon>Pseudomonadota</taxon>
        <taxon>Gammaproteobacteria</taxon>
        <taxon>Pseudomonadales</taxon>
        <taxon>Pseudomonadaceae</taxon>
        <taxon>Stutzerimonas</taxon>
    </lineage>
</organism>
<name>A0A8E2U1X6_9GAMM</name>
<sequence>MRIGLIADTHGLLRPEALAALRGCTQIIHAGDVGKPAVLDGLRAIAPLAAIRGNVDHGDWALALPERLDLRIAGLTLHVLHDLKQLDRDPVAAGIDVVIAGHSHQPKVERRDGVLYVNPGSAGPRRFSLPISLAVLELDGGQAQVELINLS</sequence>
<comment type="similarity">
    <text evidence="1 4">Belongs to the metallophosphoesterase superfamily. YfcE family.</text>
</comment>
<dbReference type="SUPFAM" id="SSF56300">
    <property type="entry name" value="Metallo-dependent phosphatases"/>
    <property type="match status" value="1"/>
</dbReference>
<protein>
    <recommendedName>
        <fullName evidence="4">Phosphoesterase</fullName>
        <ecNumber evidence="4">3.1.4.-</ecNumber>
    </recommendedName>
</protein>
<dbReference type="Pfam" id="PF12850">
    <property type="entry name" value="Metallophos_2"/>
    <property type="match status" value="1"/>
</dbReference>
<keyword evidence="2 4" id="KW-0479">Metal-binding</keyword>
<dbReference type="InterPro" id="IPR000979">
    <property type="entry name" value="Phosphodiesterase_MJ0936/Vps29"/>
</dbReference>
<accession>A0A8E2U1X6</accession>
<dbReference type="GO" id="GO:0016787">
    <property type="term" value="F:hydrolase activity"/>
    <property type="evidence" value="ECO:0007669"/>
    <property type="project" value="UniProtKB-UniRule"/>
</dbReference>
<proteinExistence type="inferred from homology"/>
<reference evidence="6 7" key="1">
    <citation type="submission" date="2018-01" db="EMBL/GenBank/DDBJ databases">
        <title>Denitrification phenotypes of diverse strains of Pseudomonas stutzeri.</title>
        <authorList>
            <person name="Milligan D.A."/>
            <person name="Bergaust L."/>
            <person name="Bakken L.R."/>
            <person name="Frostegard A."/>
        </authorList>
    </citation>
    <scope>NUCLEOTIDE SEQUENCE [LARGE SCALE GENOMIC DNA]</scope>
    <source>
        <strain evidence="6 7">DSM 50238</strain>
    </source>
</reference>
<comment type="caution">
    <text evidence="6">The sequence shown here is derived from an EMBL/GenBank/DDBJ whole genome shotgun (WGS) entry which is preliminary data.</text>
</comment>
<dbReference type="InterPro" id="IPR020935">
    <property type="entry name" value="PdiEstase_YfcE_CS"/>
</dbReference>
<evidence type="ECO:0000259" key="5">
    <source>
        <dbReference type="Pfam" id="PF12850"/>
    </source>
</evidence>
<evidence type="ECO:0000256" key="3">
    <source>
        <dbReference type="ARBA" id="ARBA00022801"/>
    </source>
</evidence>
<dbReference type="PANTHER" id="PTHR11124">
    <property type="entry name" value="VACUOLAR SORTING PROTEIN VPS29"/>
    <property type="match status" value="1"/>
</dbReference>
<dbReference type="EMBL" id="POUK01000002">
    <property type="protein sequence ID" value="PNF77335.1"/>
    <property type="molecule type" value="Genomic_DNA"/>
</dbReference>
<dbReference type="PROSITE" id="PS01269">
    <property type="entry name" value="UPF0025"/>
    <property type="match status" value="1"/>
</dbReference>
<dbReference type="Proteomes" id="UP000235881">
    <property type="component" value="Unassembled WGS sequence"/>
</dbReference>